<proteinExistence type="inferred from homology"/>
<dbReference type="CDD" id="cd00610">
    <property type="entry name" value="OAT_like"/>
    <property type="match status" value="1"/>
</dbReference>
<dbReference type="InterPro" id="IPR015422">
    <property type="entry name" value="PyrdxlP-dep_Trfase_small"/>
</dbReference>
<accession>A0ABN5Z5P7</accession>
<dbReference type="EC" id="5.4.3.8" evidence="8"/>
<comment type="subcellular location">
    <subcellularLocation>
        <location evidence="8">Cytoplasm</location>
    </subcellularLocation>
</comment>
<dbReference type="InterPro" id="IPR005814">
    <property type="entry name" value="Aminotrans_3"/>
</dbReference>
<evidence type="ECO:0000256" key="4">
    <source>
        <dbReference type="ARBA" id="ARBA00008981"/>
    </source>
</evidence>
<dbReference type="Gene3D" id="3.90.1150.10">
    <property type="entry name" value="Aspartate Aminotransferase, domain 1"/>
    <property type="match status" value="1"/>
</dbReference>
<keyword evidence="10" id="KW-1185">Reference proteome</keyword>
<evidence type="ECO:0000256" key="2">
    <source>
        <dbReference type="ARBA" id="ARBA00001933"/>
    </source>
</evidence>
<comment type="similarity">
    <text evidence="4 8">Belongs to the class-III pyridoxal-phosphate-dependent aminotransferase family. HemL subfamily.</text>
</comment>
<dbReference type="Proteomes" id="UP000466683">
    <property type="component" value="Chromosome"/>
</dbReference>
<evidence type="ECO:0000256" key="5">
    <source>
        <dbReference type="ARBA" id="ARBA00022898"/>
    </source>
</evidence>
<dbReference type="InterPro" id="IPR015424">
    <property type="entry name" value="PyrdxlP-dep_Trfase"/>
</dbReference>
<gene>
    <name evidence="9" type="primary">hemL_1</name>
    <name evidence="8" type="synonym">hemL</name>
    <name evidence="9" type="ORF">MBOE_02160</name>
</gene>
<dbReference type="Pfam" id="PF00202">
    <property type="entry name" value="Aminotran_3"/>
    <property type="match status" value="1"/>
</dbReference>
<reference evidence="9 10" key="1">
    <citation type="journal article" date="2019" name="Emerg. Microbes Infect.">
        <title>Comprehensive subspecies identification of 175 nontuberculous mycobacteria species based on 7547 genomic profiles.</title>
        <authorList>
            <person name="Matsumoto Y."/>
            <person name="Kinjo T."/>
            <person name="Motooka D."/>
            <person name="Nabeya D."/>
            <person name="Jung N."/>
            <person name="Uechi K."/>
            <person name="Horii T."/>
            <person name="Iida T."/>
            <person name="Fujita J."/>
            <person name="Nakamura S."/>
        </authorList>
    </citation>
    <scope>NUCLEOTIDE SEQUENCE [LARGE SCALE GENOMIC DNA]</scope>
    <source>
        <strain evidence="9 10">JCM 15653</strain>
    </source>
</reference>
<dbReference type="InterPro" id="IPR049704">
    <property type="entry name" value="Aminotrans_3_PPA_site"/>
</dbReference>
<organism evidence="9 10">
    <name type="scientific">Mycolicibacterium boenickei</name>
    <dbReference type="NCBI Taxonomy" id="146017"/>
    <lineage>
        <taxon>Bacteria</taxon>
        <taxon>Bacillati</taxon>
        <taxon>Actinomycetota</taxon>
        <taxon>Actinomycetes</taxon>
        <taxon>Mycobacteriales</taxon>
        <taxon>Mycobacteriaceae</taxon>
        <taxon>Mycolicibacterium</taxon>
    </lineage>
</organism>
<comment type="pathway">
    <text evidence="3">Porphyrin-containing compound metabolism; protoporphyrin-IX biosynthesis; 5-aminolevulinate from L-glutamyl-tRNA(Glu): step 2/2.</text>
</comment>
<comment type="subunit">
    <text evidence="8">Homodimer.</text>
</comment>
<evidence type="ECO:0000313" key="9">
    <source>
        <dbReference type="EMBL" id="BBX88567.1"/>
    </source>
</evidence>
<keyword evidence="7 8" id="KW-0627">Porphyrin biosynthesis</keyword>
<keyword evidence="5 8" id="KW-0663">Pyridoxal phosphate</keyword>
<dbReference type="NCBIfam" id="NF000818">
    <property type="entry name" value="PRK00062.1"/>
    <property type="match status" value="1"/>
</dbReference>
<keyword evidence="8" id="KW-0963">Cytoplasm</keyword>
<dbReference type="PANTHER" id="PTHR43713">
    <property type="entry name" value="GLUTAMATE-1-SEMIALDEHYDE 2,1-AMINOMUTASE"/>
    <property type="match status" value="1"/>
</dbReference>
<dbReference type="EMBL" id="AP022579">
    <property type="protein sequence ID" value="BBX88567.1"/>
    <property type="molecule type" value="Genomic_DNA"/>
</dbReference>
<dbReference type="InterPro" id="IPR015421">
    <property type="entry name" value="PyrdxlP-dep_Trfase_major"/>
</dbReference>
<evidence type="ECO:0000256" key="3">
    <source>
        <dbReference type="ARBA" id="ARBA00004819"/>
    </source>
</evidence>
<protein>
    <recommendedName>
        <fullName evidence="8">Glutamate-1-semialdehyde 2,1-aminomutase</fullName>
        <shortName evidence="8">GSA</shortName>
        <ecNumber evidence="8">5.4.3.8</ecNumber>
    </recommendedName>
    <alternativeName>
        <fullName evidence="8">Glutamate-1-semialdehyde aminotransferase</fullName>
        <shortName evidence="8">GSA-AT</shortName>
    </alternativeName>
</protein>
<evidence type="ECO:0000256" key="1">
    <source>
        <dbReference type="ARBA" id="ARBA00001579"/>
    </source>
</evidence>
<dbReference type="PANTHER" id="PTHR43713:SF3">
    <property type="entry name" value="GLUTAMATE-1-SEMIALDEHYDE 2,1-AMINOMUTASE 1, CHLOROPLASTIC-RELATED"/>
    <property type="match status" value="1"/>
</dbReference>
<comment type="cofactor">
    <cofactor evidence="2 8">
        <name>pyridoxal 5'-phosphate</name>
        <dbReference type="ChEBI" id="CHEBI:597326"/>
    </cofactor>
</comment>
<sequence>MRAFNSVGGTPRFITSANGYWLTDADGNRYVDLVCSWGPMLLGHAHPAVVEAVQKVAADGLSFGAPTPSETELAAEIIDRVAPVERLRLVNSGTEATMSAIRLARGYTGRAKIIKFSGCYHGHSDALLADAGSGVATLGLPSSPGVTGAAAADTIVLPYNNVEALEEIFGRFGDEIACVITEASPGNMGTVPPLPGFNAELRRITAAHGALLILDEVMTGFRVSRAGWYGLDPVDADLFTFGKVMSGGLPAAAFGGSAEVMGRLAPLGPVYQAGTLSGNPVAMAAGLATLRNADDAAYARVDANADRLAGLLTGALTDAGVAHRVQRAGSMLSVFFTDEQVDDFAAAKATETWRFPPFFHALLEAGVYPPCSAFETWFVSAALDDDAFSRIADALPGAARAAAEAKQ</sequence>
<dbReference type="InterPro" id="IPR004639">
    <property type="entry name" value="4pyrrol_synth_GluAld_NH2Trfase"/>
</dbReference>
<evidence type="ECO:0000313" key="10">
    <source>
        <dbReference type="Proteomes" id="UP000466683"/>
    </source>
</evidence>
<evidence type="ECO:0000256" key="8">
    <source>
        <dbReference type="HAMAP-Rule" id="MF_00375"/>
    </source>
</evidence>
<dbReference type="PROSITE" id="PS00600">
    <property type="entry name" value="AA_TRANSFER_CLASS_3"/>
    <property type="match status" value="1"/>
</dbReference>
<dbReference type="HAMAP" id="MF_00375">
    <property type="entry name" value="HemL_aminotrans_3"/>
    <property type="match status" value="1"/>
</dbReference>
<dbReference type="NCBIfam" id="TIGR00713">
    <property type="entry name" value="hemL"/>
    <property type="match status" value="1"/>
</dbReference>
<name>A0ABN5Z5P7_9MYCO</name>
<comment type="catalytic activity">
    <reaction evidence="1 8">
        <text>(S)-4-amino-5-oxopentanoate = 5-aminolevulinate</text>
        <dbReference type="Rhea" id="RHEA:14265"/>
        <dbReference type="ChEBI" id="CHEBI:57501"/>
        <dbReference type="ChEBI" id="CHEBI:356416"/>
        <dbReference type="EC" id="5.4.3.8"/>
    </reaction>
</comment>
<evidence type="ECO:0000256" key="6">
    <source>
        <dbReference type="ARBA" id="ARBA00023235"/>
    </source>
</evidence>
<evidence type="ECO:0000256" key="7">
    <source>
        <dbReference type="ARBA" id="ARBA00023244"/>
    </source>
</evidence>
<dbReference type="SUPFAM" id="SSF53383">
    <property type="entry name" value="PLP-dependent transferases"/>
    <property type="match status" value="1"/>
</dbReference>
<keyword evidence="6 8" id="KW-0413">Isomerase</keyword>
<feature type="modified residue" description="N6-(pyridoxal phosphate)lysine" evidence="8">
    <location>
        <position position="243"/>
    </location>
</feature>
<dbReference type="Gene3D" id="3.40.640.10">
    <property type="entry name" value="Type I PLP-dependent aspartate aminotransferase-like (Major domain)"/>
    <property type="match status" value="1"/>
</dbReference>